<accession>A0A0F8ZR19</accession>
<sequence length="137" mass="15789">MNLTKSLTPKDTEEIKPGLFIQTKYGELLDDDGHTVIGKAPMYYKQISPAAWDGKIIWKNLLFGQGFLKSFIFFLIILFIAWSYFHDIKVYQDFYEEVISDPVLFCTNVSLVHINGNEITNPLQSDYGKDSQIILEE</sequence>
<keyword evidence="1" id="KW-0472">Membrane</keyword>
<comment type="caution">
    <text evidence="2">The sequence shown here is derived from an EMBL/GenBank/DDBJ whole genome shotgun (WGS) entry which is preliminary data.</text>
</comment>
<evidence type="ECO:0000313" key="2">
    <source>
        <dbReference type="EMBL" id="KKK96322.1"/>
    </source>
</evidence>
<reference evidence="2" key="1">
    <citation type="journal article" date="2015" name="Nature">
        <title>Complex archaea that bridge the gap between prokaryotes and eukaryotes.</title>
        <authorList>
            <person name="Spang A."/>
            <person name="Saw J.H."/>
            <person name="Jorgensen S.L."/>
            <person name="Zaremba-Niedzwiedzka K."/>
            <person name="Martijn J."/>
            <person name="Lind A.E."/>
            <person name="van Eijk R."/>
            <person name="Schleper C."/>
            <person name="Guy L."/>
            <person name="Ettema T.J."/>
        </authorList>
    </citation>
    <scope>NUCLEOTIDE SEQUENCE</scope>
</reference>
<dbReference type="AlphaFoldDB" id="A0A0F8ZR19"/>
<proteinExistence type="predicted"/>
<gene>
    <name evidence="2" type="ORF">LCGC14_2663930</name>
</gene>
<protein>
    <submittedName>
        <fullName evidence="2">Uncharacterized protein</fullName>
    </submittedName>
</protein>
<name>A0A0F8ZR19_9ZZZZ</name>
<keyword evidence="1" id="KW-0812">Transmembrane</keyword>
<keyword evidence="1" id="KW-1133">Transmembrane helix</keyword>
<dbReference type="EMBL" id="LAZR01046536">
    <property type="protein sequence ID" value="KKK96322.1"/>
    <property type="molecule type" value="Genomic_DNA"/>
</dbReference>
<organism evidence="2">
    <name type="scientific">marine sediment metagenome</name>
    <dbReference type="NCBI Taxonomy" id="412755"/>
    <lineage>
        <taxon>unclassified sequences</taxon>
        <taxon>metagenomes</taxon>
        <taxon>ecological metagenomes</taxon>
    </lineage>
</organism>
<evidence type="ECO:0000256" key="1">
    <source>
        <dbReference type="SAM" id="Phobius"/>
    </source>
</evidence>
<feature type="transmembrane region" description="Helical" evidence="1">
    <location>
        <begin position="66"/>
        <end position="85"/>
    </location>
</feature>